<organism evidence="1 2">
    <name type="scientific">Sphagnum jensenii</name>
    <dbReference type="NCBI Taxonomy" id="128206"/>
    <lineage>
        <taxon>Eukaryota</taxon>
        <taxon>Viridiplantae</taxon>
        <taxon>Streptophyta</taxon>
        <taxon>Embryophyta</taxon>
        <taxon>Bryophyta</taxon>
        <taxon>Sphagnophytina</taxon>
        <taxon>Sphagnopsida</taxon>
        <taxon>Sphagnales</taxon>
        <taxon>Sphagnaceae</taxon>
        <taxon>Sphagnum</taxon>
    </lineage>
</organism>
<keyword evidence="2" id="KW-1185">Reference proteome</keyword>
<sequence>MSDLLPTLEIDHKQMMLEDYRKMIPHDGLVLLETTKARWKLFNSLFSPCIQWIIHSSNNSTFNKFDWKPMIEGAHIDATGWVLALPFGGHLPPAAKMFDSGS</sequence>
<reference evidence="1 2" key="1">
    <citation type="submission" date="2024-02" db="EMBL/GenBank/DDBJ databases">
        <authorList>
            <consortium name="ELIXIR-Norway"/>
            <consortium name="Elixir Norway"/>
        </authorList>
    </citation>
    <scope>NUCLEOTIDE SEQUENCE [LARGE SCALE GENOMIC DNA]</scope>
</reference>
<evidence type="ECO:0000313" key="1">
    <source>
        <dbReference type="EMBL" id="CAK9254745.1"/>
    </source>
</evidence>
<dbReference type="EMBL" id="OZ020096">
    <property type="protein sequence ID" value="CAK9254745.1"/>
    <property type="molecule type" value="Genomic_DNA"/>
</dbReference>
<name>A0ABP0VNS9_9BRYO</name>
<protein>
    <submittedName>
        <fullName evidence="1">Uncharacterized protein</fullName>
    </submittedName>
</protein>
<dbReference type="Proteomes" id="UP001497444">
    <property type="component" value="Chromosome 1"/>
</dbReference>
<gene>
    <name evidence="1" type="ORF">CSSPJE1EN1_LOCUS223</name>
</gene>
<evidence type="ECO:0000313" key="2">
    <source>
        <dbReference type="Proteomes" id="UP001497444"/>
    </source>
</evidence>
<proteinExistence type="predicted"/>
<accession>A0ABP0VNS9</accession>